<dbReference type="Proteomes" id="UP001165060">
    <property type="component" value="Unassembled WGS sequence"/>
</dbReference>
<keyword evidence="3" id="KW-1185">Reference proteome</keyword>
<dbReference type="SUPFAM" id="SSF53474">
    <property type="entry name" value="alpha/beta-Hydrolases"/>
    <property type="match status" value="1"/>
</dbReference>
<sequence>MLFLHGKSTSGPNFAERLRPFTDTLPPGTPLSFPTSPRGLEWWTLPPGVRSATAEEYPGYDSSEAFVLAQLAERPHSAVLGQSQGAILLLAMLARGKLPGGAGAPNLVLNGVQYPGPFAELLESLNQDPPPEQERYPGRVLLLVGENDGIAPPAGAGRCAAVLGKLVRGGNFEVCGHPGDHGVPVEGEAADAMRRVMCG</sequence>
<dbReference type="EMBL" id="BRYB01000407">
    <property type="protein sequence ID" value="GMI29562.1"/>
    <property type="molecule type" value="Genomic_DNA"/>
</dbReference>
<accession>A0ABQ6MPD7</accession>
<comment type="caution">
    <text evidence="2">The sequence shown here is derived from an EMBL/GenBank/DDBJ whole genome shotgun (WGS) entry which is preliminary data.</text>
</comment>
<evidence type="ECO:0000259" key="1">
    <source>
        <dbReference type="Pfam" id="PF03959"/>
    </source>
</evidence>
<protein>
    <recommendedName>
        <fullName evidence="1">Serine hydrolase domain-containing protein</fullName>
    </recommendedName>
</protein>
<dbReference type="InterPro" id="IPR029058">
    <property type="entry name" value="AB_hydrolase_fold"/>
</dbReference>
<dbReference type="InterPro" id="IPR005645">
    <property type="entry name" value="FSH-like_dom"/>
</dbReference>
<name>A0ABQ6MPD7_9STRA</name>
<gene>
    <name evidence="2" type="ORF">TeGR_g5718</name>
</gene>
<reference evidence="2 3" key="1">
    <citation type="journal article" date="2023" name="Commun. Biol.">
        <title>Genome analysis of Parmales, the sister group of diatoms, reveals the evolutionary specialization of diatoms from phago-mixotrophs to photoautotrophs.</title>
        <authorList>
            <person name="Ban H."/>
            <person name="Sato S."/>
            <person name="Yoshikawa S."/>
            <person name="Yamada K."/>
            <person name="Nakamura Y."/>
            <person name="Ichinomiya M."/>
            <person name="Sato N."/>
            <person name="Blanc-Mathieu R."/>
            <person name="Endo H."/>
            <person name="Kuwata A."/>
            <person name="Ogata H."/>
        </authorList>
    </citation>
    <scope>NUCLEOTIDE SEQUENCE [LARGE SCALE GENOMIC DNA]</scope>
</reference>
<dbReference type="Pfam" id="PF03959">
    <property type="entry name" value="FSH1"/>
    <property type="match status" value="1"/>
</dbReference>
<evidence type="ECO:0000313" key="3">
    <source>
        <dbReference type="Proteomes" id="UP001165060"/>
    </source>
</evidence>
<proteinExistence type="predicted"/>
<dbReference type="Gene3D" id="3.40.50.1820">
    <property type="entry name" value="alpha/beta hydrolase"/>
    <property type="match status" value="1"/>
</dbReference>
<evidence type="ECO:0000313" key="2">
    <source>
        <dbReference type="EMBL" id="GMI29562.1"/>
    </source>
</evidence>
<feature type="domain" description="Serine hydrolase" evidence="1">
    <location>
        <begin position="42"/>
        <end position="190"/>
    </location>
</feature>
<organism evidence="2 3">
    <name type="scientific">Tetraparma gracilis</name>
    <dbReference type="NCBI Taxonomy" id="2962635"/>
    <lineage>
        <taxon>Eukaryota</taxon>
        <taxon>Sar</taxon>
        <taxon>Stramenopiles</taxon>
        <taxon>Ochrophyta</taxon>
        <taxon>Bolidophyceae</taxon>
        <taxon>Parmales</taxon>
        <taxon>Triparmaceae</taxon>
        <taxon>Tetraparma</taxon>
    </lineage>
</organism>